<dbReference type="EMBL" id="KL197710">
    <property type="protein sequence ID" value="KDQ63747.1"/>
    <property type="molecule type" value="Genomic_DNA"/>
</dbReference>
<evidence type="ECO:0000313" key="2">
    <source>
        <dbReference type="Proteomes" id="UP000027265"/>
    </source>
</evidence>
<protein>
    <submittedName>
        <fullName evidence="1">Uncharacterized protein</fullName>
    </submittedName>
</protein>
<organism evidence="1 2">
    <name type="scientific">Jaapia argillacea MUCL 33604</name>
    <dbReference type="NCBI Taxonomy" id="933084"/>
    <lineage>
        <taxon>Eukaryota</taxon>
        <taxon>Fungi</taxon>
        <taxon>Dikarya</taxon>
        <taxon>Basidiomycota</taxon>
        <taxon>Agaricomycotina</taxon>
        <taxon>Agaricomycetes</taxon>
        <taxon>Agaricomycetidae</taxon>
        <taxon>Jaapiales</taxon>
        <taxon>Jaapiaceae</taxon>
        <taxon>Jaapia</taxon>
    </lineage>
</organism>
<gene>
    <name evidence="1" type="ORF">JAAARDRAFT_390080</name>
</gene>
<keyword evidence="2" id="KW-1185">Reference proteome</keyword>
<dbReference type="Proteomes" id="UP000027265">
    <property type="component" value="Unassembled WGS sequence"/>
</dbReference>
<dbReference type="InParanoid" id="A0A067QJP8"/>
<dbReference type="AlphaFoldDB" id="A0A067QJP8"/>
<dbReference type="HOGENOM" id="CLU_1635649_0_0_1"/>
<proteinExistence type="predicted"/>
<reference evidence="2" key="1">
    <citation type="journal article" date="2014" name="Proc. Natl. Acad. Sci. U.S.A.">
        <title>Extensive sampling of basidiomycete genomes demonstrates inadequacy of the white-rot/brown-rot paradigm for wood decay fungi.</title>
        <authorList>
            <person name="Riley R."/>
            <person name="Salamov A.A."/>
            <person name="Brown D.W."/>
            <person name="Nagy L.G."/>
            <person name="Floudas D."/>
            <person name="Held B.W."/>
            <person name="Levasseur A."/>
            <person name="Lombard V."/>
            <person name="Morin E."/>
            <person name="Otillar R."/>
            <person name="Lindquist E.A."/>
            <person name="Sun H."/>
            <person name="LaButti K.M."/>
            <person name="Schmutz J."/>
            <person name="Jabbour D."/>
            <person name="Luo H."/>
            <person name="Baker S.E."/>
            <person name="Pisabarro A.G."/>
            <person name="Walton J.D."/>
            <person name="Blanchette R.A."/>
            <person name="Henrissat B."/>
            <person name="Martin F."/>
            <person name="Cullen D."/>
            <person name="Hibbett D.S."/>
            <person name="Grigoriev I.V."/>
        </authorList>
    </citation>
    <scope>NUCLEOTIDE SEQUENCE [LARGE SCALE GENOMIC DNA]</scope>
    <source>
        <strain evidence="2">MUCL 33604</strain>
    </source>
</reference>
<evidence type="ECO:0000313" key="1">
    <source>
        <dbReference type="EMBL" id="KDQ63747.1"/>
    </source>
</evidence>
<accession>A0A067QJP8</accession>
<name>A0A067QJP8_9AGAM</name>
<sequence length="162" mass="18691">MMHTRTKPNVVYQTKLRPECDQADFELDIRGFPSTVLGAYRCLRVVPCGEVHVWASRRDESMLNQSSHAKSTPTCYAAMLLCQNSYQNAHTSLLDRTASRRTHEAPCLRACGYRCFRAMRAAKFTFVPKAMTTESRRRTSRLRYSAWVTIPDPRSQTRLLRN</sequence>